<dbReference type="Gene3D" id="3.30.465.10">
    <property type="match status" value="1"/>
</dbReference>
<dbReference type="InterPro" id="IPR006094">
    <property type="entry name" value="Oxid_FAD_bind_N"/>
</dbReference>
<dbReference type="InterPro" id="IPR016169">
    <property type="entry name" value="FAD-bd_PCMH_sub2"/>
</dbReference>
<dbReference type="GO" id="GO:0003824">
    <property type="term" value="F:catalytic activity"/>
    <property type="evidence" value="ECO:0007669"/>
    <property type="project" value="InterPro"/>
</dbReference>
<dbReference type="Proteomes" id="UP000254537">
    <property type="component" value="Chromosome"/>
</dbReference>
<comment type="similarity">
    <text evidence="2">Belongs to the FAD-binding oxidoreductase/transferase type 4 family.</text>
</comment>
<dbReference type="InterPro" id="IPR016171">
    <property type="entry name" value="Vanillyl_alc_oxidase_C-sub2"/>
</dbReference>
<dbReference type="EMBL" id="CP031337">
    <property type="protein sequence ID" value="AXK39304.1"/>
    <property type="molecule type" value="Genomic_DNA"/>
</dbReference>
<organism evidence="6 7">
    <name type="scientific">Crenobacter cavernae</name>
    <dbReference type="NCBI Taxonomy" id="2290923"/>
    <lineage>
        <taxon>Bacteria</taxon>
        <taxon>Pseudomonadati</taxon>
        <taxon>Pseudomonadota</taxon>
        <taxon>Betaproteobacteria</taxon>
        <taxon>Neisseriales</taxon>
        <taxon>Neisseriaceae</taxon>
        <taxon>Crenobacter</taxon>
    </lineage>
</organism>
<dbReference type="Gene3D" id="3.30.43.10">
    <property type="entry name" value="Uridine Diphospho-n-acetylenolpyruvylglucosamine Reductase, domain 2"/>
    <property type="match status" value="1"/>
</dbReference>
<evidence type="ECO:0000256" key="4">
    <source>
        <dbReference type="ARBA" id="ARBA00022827"/>
    </source>
</evidence>
<dbReference type="KEGG" id="ccah:DWG20_07605"/>
<dbReference type="InterPro" id="IPR016166">
    <property type="entry name" value="FAD-bd_PCMH"/>
</dbReference>
<dbReference type="InterPro" id="IPR051264">
    <property type="entry name" value="FAD-oxidored/transferase_4"/>
</dbReference>
<evidence type="ECO:0000256" key="2">
    <source>
        <dbReference type="ARBA" id="ARBA00008000"/>
    </source>
</evidence>
<dbReference type="Pfam" id="PF01565">
    <property type="entry name" value="FAD_binding_4"/>
    <property type="match status" value="1"/>
</dbReference>
<evidence type="ECO:0000259" key="5">
    <source>
        <dbReference type="PROSITE" id="PS51387"/>
    </source>
</evidence>
<dbReference type="RefSeq" id="WP_115433239.1">
    <property type="nucleotide sequence ID" value="NZ_CP031337.1"/>
</dbReference>
<sequence>MSPLVERFAAVVGANHLLADPSDTAPYCLDWRKRYLGQPLAVARPASTAEVAELVRLCHETGTPVVPQGGNTGLAGGATPDTSGAALVIAMGRLNKVRGVDAANNSLTAEAGVTLKGLQDAAEQAGRLFPLSLASEGTCQIGGNLSTNAGGLAVLRYGTMRELTLGLEVVLPDGRILNALSGLRKDTTGYDVKQWFIGAEGTLGLITAATVKLFPRPTAVATAFIGVESAEAAIAWLSTLRDRFADRLTTFELVADVCLKLVEQHIPGARRPFSAPWSLLVELTDGGDAARLTDDLVEWLAEQTFADAVVAQSESERQALWQLREAISEAQAKDGASIKHDIALPSSAIPAFLRDADAALEAAFPGVRIVAFGHAGDGNLHYNLSYTRPGNENLFCDEERANEIVYDAVARHAGTFAAEHGVGQLKTHWLTRYKDPVALDLMKTLKAALDPKNLMNPGKVLG</sequence>
<comment type="cofactor">
    <cofactor evidence="1">
        <name>FAD</name>
        <dbReference type="ChEBI" id="CHEBI:57692"/>
    </cofactor>
</comment>
<dbReference type="PANTHER" id="PTHR43716:SF2">
    <property type="entry name" value="BLL6224 PROTEIN"/>
    <property type="match status" value="1"/>
</dbReference>
<reference evidence="6 7" key="1">
    <citation type="submission" date="2018-07" db="EMBL/GenBank/DDBJ databases">
        <title>Crenobacter cavernae sp. nov., isolated from a karst cave.</title>
        <authorList>
            <person name="Zhu H."/>
        </authorList>
    </citation>
    <scope>NUCLEOTIDE SEQUENCE [LARGE SCALE GENOMIC DNA]</scope>
    <source>
        <strain evidence="6 7">K1W11S-77</strain>
    </source>
</reference>
<evidence type="ECO:0000313" key="7">
    <source>
        <dbReference type="Proteomes" id="UP000254537"/>
    </source>
</evidence>
<evidence type="ECO:0000313" key="6">
    <source>
        <dbReference type="EMBL" id="AXK39304.1"/>
    </source>
</evidence>
<dbReference type="InterPro" id="IPR016167">
    <property type="entry name" value="FAD-bd_PCMH_sub1"/>
</dbReference>
<accession>A0A345Y5V2</accession>
<dbReference type="SUPFAM" id="SSF55103">
    <property type="entry name" value="FAD-linked oxidases, C-terminal domain"/>
    <property type="match status" value="1"/>
</dbReference>
<keyword evidence="3" id="KW-0285">Flavoprotein</keyword>
<dbReference type="Gene3D" id="3.30.70.2190">
    <property type="match status" value="1"/>
</dbReference>
<feature type="domain" description="FAD-binding PCMH-type" evidence="5">
    <location>
        <begin position="35"/>
        <end position="216"/>
    </location>
</feature>
<dbReference type="SUPFAM" id="SSF56176">
    <property type="entry name" value="FAD-binding/transporter-associated domain-like"/>
    <property type="match status" value="1"/>
</dbReference>
<dbReference type="GO" id="GO:0022904">
    <property type="term" value="P:respiratory electron transport chain"/>
    <property type="evidence" value="ECO:0007669"/>
    <property type="project" value="TreeGrafter"/>
</dbReference>
<evidence type="ECO:0000256" key="1">
    <source>
        <dbReference type="ARBA" id="ARBA00001974"/>
    </source>
</evidence>
<dbReference type="InterPro" id="IPR036318">
    <property type="entry name" value="FAD-bd_PCMH-like_sf"/>
</dbReference>
<dbReference type="InterPro" id="IPR004113">
    <property type="entry name" value="FAD-bd_oxidored_4_C"/>
</dbReference>
<dbReference type="PROSITE" id="PS51387">
    <property type="entry name" value="FAD_PCMH"/>
    <property type="match status" value="1"/>
</dbReference>
<dbReference type="Pfam" id="PF02913">
    <property type="entry name" value="FAD-oxidase_C"/>
    <property type="match status" value="1"/>
</dbReference>
<keyword evidence="4" id="KW-0274">FAD</keyword>
<dbReference type="InterPro" id="IPR016164">
    <property type="entry name" value="FAD-linked_Oxase-like_C"/>
</dbReference>
<evidence type="ECO:0000256" key="3">
    <source>
        <dbReference type="ARBA" id="ARBA00022630"/>
    </source>
</evidence>
<name>A0A345Y5V2_9NEIS</name>
<dbReference type="Gene3D" id="1.10.45.10">
    <property type="entry name" value="Vanillyl-alcohol Oxidase, Chain A, domain 4"/>
    <property type="match status" value="1"/>
</dbReference>
<dbReference type="GO" id="GO:0071949">
    <property type="term" value="F:FAD binding"/>
    <property type="evidence" value="ECO:0007669"/>
    <property type="project" value="InterPro"/>
</dbReference>
<gene>
    <name evidence="6" type="ORF">DWG20_07605</name>
</gene>
<dbReference type="AlphaFoldDB" id="A0A345Y5V2"/>
<dbReference type="PANTHER" id="PTHR43716">
    <property type="entry name" value="D-2-HYDROXYGLUTARATE DEHYDROGENASE, MITOCHONDRIAL"/>
    <property type="match status" value="1"/>
</dbReference>
<protein>
    <submittedName>
        <fullName evidence="6">FAD-binding oxidoreductase</fullName>
    </submittedName>
</protein>
<dbReference type="OrthoDB" id="8522822at2"/>
<dbReference type="Gene3D" id="3.30.70.2740">
    <property type="match status" value="1"/>
</dbReference>
<dbReference type="FunFam" id="1.10.45.10:FF:000001">
    <property type="entry name" value="D-lactate dehydrogenase mitochondrial"/>
    <property type="match status" value="1"/>
</dbReference>
<proteinExistence type="inferred from homology"/>